<keyword evidence="5" id="KW-0547">Nucleotide-binding</keyword>
<dbReference type="PANTHER" id="PTHR11136:SF0">
    <property type="entry name" value="DIHYDROFOLATE SYNTHETASE-RELATED"/>
    <property type="match status" value="1"/>
</dbReference>
<evidence type="ECO:0000256" key="3">
    <source>
        <dbReference type="ARBA" id="ARBA00022598"/>
    </source>
</evidence>
<dbReference type="Gene3D" id="3.40.1190.10">
    <property type="entry name" value="Mur-like, catalytic domain"/>
    <property type="match status" value="1"/>
</dbReference>
<comment type="caution">
    <text evidence="12">The sequence shown here is derived from an EMBL/GenBank/DDBJ whole genome shotgun (WGS) entry which is preliminary data.</text>
</comment>
<dbReference type="InterPro" id="IPR036615">
    <property type="entry name" value="Mur_ligase_C_dom_sf"/>
</dbReference>
<dbReference type="STRING" id="84135.GCA_001052115_00557"/>
<evidence type="ECO:0000256" key="4">
    <source>
        <dbReference type="ARBA" id="ARBA00022723"/>
    </source>
</evidence>
<evidence type="ECO:0000313" key="13">
    <source>
        <dbReference type="Proteomes" id="UP000235670"/>
    </source>
</evidence>
<evidence type="ECO:0000256" key="2">
    <source>
        <dbReference type="ARBA" id="ARBA00013025"/>
    </source>
</evidence>
<evidence type="ECO:0000256" key="5">
    <source>
        <dbReference type="ARBA" id="ARBA00022741"/>
    </source>
</evidence>
<dbReference type="InterPro" id="IPR036565">
    <property type="entry name" value="Mur-like_cat_sf"/>
</dbReference>
<feature type="domain" description="Mur ligase C-terminal" evidence="10">
    <location>
        <begin position="345"/>
        <end position="460"/>
    </location>
</feature>
<gene>
    <name evidence="12" type="ORF">CJ218_06425</name>
</gene>
<evidence type="ECO:0000313" key="12">
    <source>
        <dbReference type="EMBL" id="PMC52029.1"/>
    </source>
</evidence>
<accession>A0A2N6SDR3</accession>
<dbReference type="RefSeq" id="WP_102190024.1">
    <property type="nucleotide sequence ID" value="NZ_PNGT01000007.1"/>
</dbReference>
<dbReference type="NCBIfam" id="TIGR01499">
    <property type="entry name" value="folC"/>
    <property type="match status" value="1"/>
</dbReference>
<dbReference type="PANTHER" id="PTHR11136">
    <property type="entry name" value="FOLYLPOLYGLUTAMATE SYNTHASE-RELATED"/>
    <property type="match status" value="1"/>
</dbReference>
<evidence type="ECO:0000256" key="9">
    <source>
        <dbReference type="ARBA" id="ARBA00047493"/>
    </source>
</evidence>
<dbReference type="InterPro" id="IPR013221">
    <property type="entry name" value="Mur_ligase_cen"/>
</dbReference>
<dbReference type="Pfam" id="PF02875">
    <property type="entry name" value="Mur_ligase_C"/>
    <property type="match status" value="1"/>
</dbReference>
<dbReference type="Gene3D" id="3.90.190.20">
    <property type="entry name" value="Mur ligase, C-terminal domain"/>
    <property type="match status" value="1"/>
</dbReference>
<keyword evidence="6" id="KW-0067">ATP-binding</keyword>
<reference evidence="12 13" key="1">
    <citation type="submission" date="2017-09" db="EMBL/GenBank/DDBJ databases">
        <title>Bacterial strain isolated from the female urinary microbiota.</title>
        <authorList>
            <person name="Thomas-White K."/>
            <person name="Kumar N."/>
            <person name="Forster S."/>
            <person name="Putonti C."/>
            <person name="Lawley T."/>
            <person name="Wolfe A.J."/>
        </authorList>
    </citation>
    <scope>NUCLEOTIDE SEQUENCE [LARGE SCALE GENOMIC DNA]</scope>
    <source>
        <strain evidence="12 13">UMB0186</strain>
    </source>
</reference>
<dbReference type="SUPFAM" id="SSF53244">
    <property type="entry name" value="MurD-like peptide ligases, peptide-binding domain"/>
    <property type="match status" value="1"/>
</dbReference>
<evidence type="ECO:0000256" key="7">
    <source>
        <dbReference type="ARBA" id="ARBA00022842"/>
    </source>
</evidence>
<evidence type="ECO:0000259" key="10">
    <source>
        <dbReference type="Pfam" id="PF02875"/>
    </source>
</evidence>
<organism evidence="12 13">
    <name type="scientific">Gemella sanguinis</name>
    <dbReference type="NCBI Taxonomy" id="84135"/>
    <lineage>
        <taxon>Bacteria</taxon>
        <taxon>Bacillati</taxon>
        <taxon>Bacillota</taxon>
        <taxon>Bacilli</taxon>
        <taxon>Bacillales</taxon>
        <taxon>Gemellaceae</taxon>
        <taxon>Gemella</taxon>
    </lineage>
</organism>
<dbReference type="Proteomes" id="UP000235670">
    <property type="component" value="Unassembled WGS sequence"/>
</dbReference>
<keyword evidence="7" id="KW-0460">Magnesium</keyword>
<name>A0A2N6SDR3_9BACL</name>
<evidence type="ECO:0000256" key="8">
    <source>
        <dbReference type="ARBA" id="ARBA00030592"/>
    </source>
</evidence>
<dbReference type="OrthoDB" id="9809356at2"/>
<dbReference type="SUPFAM" id="SSF53623">
    <property type="entry name" value="MurD-like peptide ligases, catalytic domain"/>
    <property type="match status" value="1"/>
</dbReference>
<dbReference type="GO" id="GO:0046872">
    <property type="term" value="F:metal ion binding"/>
    <property type="evidence" value="ECO:0007669"/>
    <property type="project" value="UniProtKB-KW"/>
</dbReference>
<dbReference type="InterPro" id="IPR004101">
    <property type="entry name" value="Mur_ligase_C"/>
</dbReference>
<proteinExistence type="inferred from homology"/>
<evidence type="ECO:0000256" key="6">
    <source>
        <dbReference type="ARBA" id="ARBA00022840"/>
    </source>
</evidence>
<comment type="similarity">
    <text evidence="1">Belongs to the folylpolyglutamate synthase family.</text>
</comment>
<dbReference type="EMBL" id="PNGT01000007">
    <property type="protein sequence ID" value="PMC52029.1"/>
    <property type="molecule type" value="Genomic_DNA"/>
</dbReference>
<keyword evidence="4" id="KW-0479">Metal-binding</keyword>
<dbReference type="GO" id="GO:0004326">
    <property type="term" value="F:tetrahydrofolylpolyglutamate synthase activity"/>
    <property type="evidence" value="ECO:0007669"/>
    <property type="project" value="UniProtKB-EC"/>
</dbReference>
<dbReference type="EC" id="6.3.2.17" evidence="2"/>
<feature type="domain" description="Mur ligase central" evidence="11">
    <location>
        <begin position="97"/>
        <end position="317"/>
    </location>
</feature>
<dbReference type="Pfam" id="PF08245">
    <property type="entry name" value="Mur_ligase_M"/>
    <property type="match status" value="1"/>
</dbReference>
<evidence type="ECO:0000256" key="1">
    <source>
        <dbReference type="ARBA" id="ARBA00008276"/>
    </source>
</evidence>
<sequence>MNCKIKFEKYLKENNLIDKHNILELFDKLDLKTLAEKLLTFDEDNTVNFAIECVCEELLITSSYKIERTGMKLGLHRMEHILELFDHPEKDLKVIHVAGTNGKGSTSSYIKDVLKTKYRVGFYSSPGMLSFNDRIRVNDEFISYKEAYRLFKLVQNTYDKNNPDPSDKLSFFEIITGVALLYFRDKKTDFVIMEVGLGGRYDGTNIFKNKELSIITKIGLDHTAILGDTLEKIAYEKGGIIQENDHVLMYPAKDSVINVIKDICEEKHATLNILDTNDIEIKEVNARGNVFSFKNETYSTKMVGEHQVYNASLALSALFNLRERGIIDIDNSIIKEALAESVWVGRLEWIRENILLDGAHNNDGIDSLVAYLNKQQFSKLTILLGILEDKDYKDMIAKLKTVSAKFSATKVPIEIKESNLDNLISSFGSTHVTKYNNYETALADIIPNLENDEIFLITGSLYLISAVRKEILEKY</sequence>
<evidence type="ECO:0000259" key="11">
    <source>
        <dbReference type="Pfam" id="PF08245"/>
    </source>
</evidence>
<dbReference type="GO" id="GO:0005524">
    <property type="term" value="F:ATP binding"/>
    <property type="evidence" value="ECO:0007669"/>
    <property type="project" value="UniProtKB-KW"/>
</dbReference>
<dbReference type="InterPro" id="IPR001645">
    <property type="entry name" value="Folylpolyglutamate_synth"/>
</dbReference>
<dbReference type="AlphaFoldDB" id="A0A2N6SDR3"/>
<dbReference type="PIRSF" id="PIRSF001563">
    <property type="entry name" value="Folylpolyglu_synth"/>
    <property type="match status" value="1"/>
</dbReference>
<keyword evidence="3" id="KW-0436">Ligase</keyword>
<comment type="catalytic activity">
    <reaction evidence="9">
        <text>(6S)-5,6,7,8-tetrahydrofolyl-(gamma-L-Glu)(n) + L-glutamate + ATP = (6S)-5,6,7,8-tetrahydrofolyl-(gamma-L-Glu)(n+1) + ADP + phosphate + H(+)</text>
        <dbReference type="Rhea" id="RHEA:10580"/>
        <dbReference type="Rhea" id="RHEA-COMP:14738"/>
        <dbReference type="Rhea" id="RHEA-COMP:14740"/>
        <dbReference type="ChEBI" id="CHEBI:15378"/>
        <dbReference type="ChEBI" id="CHEBI:29985"/>
        <dbReference type="ChEBI" id="CHEBI:30616"/>
        <dbReference type="ChEBI" id="CHEBI:43474"/>
        <dbReference type="ChEBI" id="CHEBI:141005"/>
        <dbReference type="ChEBI" id="CHEBI:456216"/>
        <dbReference type="EC" id="6.3.2.17"/>
    </reaction>
</comment>
<dbReference type="GO" id="GO:0005737">
    <property type="term" value="C:cytoplasm"/>
    <property type="evidence" value="ECO:0007669"/>
    <property type="project" value="TreeGrafter"/>
</dbReference>
<protein>
    <recommendedName>
        <fullName evidence="2">tetrahydrofolate synthase</fullName>
        <ecNumber evidence="2">6.3.2.17</ecNumber>
    </recommendedName>
    <alternativeName>
        <fullName evidence="8">Tetrahydrofolylpolyglutamate synthase</fullName>
    </alternativeName>
</protein>
<dbReference type="GO" id="GO:0008841">
    <property type="term" value="F:dihydrofolate synthase activity"/>
    <property type="evidence" value="ECO:0007669"/>
    <property type="project" value="TreeGrafter"/>
</dbReference>